<organism evidence="17 18">
    <name type="scientific">Massilia litorea</name>
    <dbReference type="NCBI Taxonomy" id="2769491"/>
    <lineage>
        <taxon>Bacteria</taxon>
        <taxon>Pseudomonadati</taxon>
        <taxon>Pseudomonadota</taxon>
        <taxon>Betaproteobacteria</taxon>
        <taxon>Burkholderiales</taxon>
        <taxon>Oxalobacteraceae</taxon>
        <taxon>Telluria group</taxon>
        <taxon>Massilia</taxon>
    </lineage>
</organism>
<keyword evidence="4" id="KW-0145">Chemotaxis</keyword>
<dbReference type="Gene3D" id="1.10.287.950">
    <property type="entry name" value="Methyl-accepting chemotaxis protein"/>
    <property type="match status" value="1"/>
</dbReference>
<keyword evidence="8 14" id="KW-0472">Membrane</keyword>
<sequence length="571" mass="59721">MFKNLTIRTRLIFVIGFLAIELIAGFAVGILNLEKSNDAMKSMYDDRLVALSQLEDVERSIMLNQILVAKAISTGAPAAPILEQVEANTAAADKSWQAYALTKMDDDEKKLSEQFAESRARFLEQAMKPIVAALKEGDVDRATARMNGPMHSLAIPMGKHLAGLVKIQTDVAAADFKRSQEVVELVRLVCFAGLVFGLAMAAWLGWLLVRAIVRPLEEAVKIAGAVAQGDLTQRIEVRANDETGRLMAALRDMNGSLVDIVTRVRAGTDTISTASSEIADGNLDLSSRTEQQAGSLEETASSMEELTSTVRQNADNARQANALAGSASAIAGKGGEVVAQVVETMGGINASAGKIVDIIAVIDGIAFQTNILALNAAVEAARAGEQGRGFAVVAGEVRNLAQRSAAAAKEIKSLIDDSVGKVQHGSALVDQAGATMKEIVASVSRVTDIMAEISAASQEQTAGITQVNEAIVQMDQTTQQNAALVEQASAAAQSLQHEAAALARTVGAFRIGGSMTAPAAAPAAAPARAAAPKAPARAQLAKPAAPTVRAQPRPLQKEAAATTAADGWEEF</sequence>
<dbReference type="InterPro" id="IPR004089">
    <property type="entry name" value="MCPsignal_dom"/>
</dbReference>
<evidence type="ECO:0000256" key="6">
    <source>
        <dbReference type="ARBA" id="ARBA00022692"/>
    </source>
</evidence>
<keyword evidence="9 11" id="KW-0807">Transducer</keyword>
<dbReference type="GO" id="GO:0007165">
    <property type="term" value="P:signal transduction"/>
    <property type="evidence" value="ECO:0007669"/>
    <property type="project" value="UniProtKB-KW"/>
</dbReference>
<feature type="coiled-coil region" evidence="12">
    <location>
        <begin position="467"/>
        <end position="505"/>
    </location>
</feature>
<protein>
    <submittedName>
        <fullName evidence="17">Tar ligand binding domain-containing protein</fullName>
    </submittedName>
</protein>
<reference evidence="17 18" key="1">
    <citation type="submission" date="2020-10" db="EMBL/GenBank/DDBJ databases">
        <title>Genome sequencing of Massilia sp. LPB0304.</title>
        <authorList>
            <person name="Kim J."/>
        </authorList>
    </citation>
    <scope>NUCLEOTIDE SEQUENCE [LARGE SCALE GENOMIC DNA]</scope>
    <source>
        <strain evidence="17 18">LPB0304</strain>
    </source>
</reference>
<keyword evidence="3" id="KW-0488">Methylation</keyword>
<dbReference type="InterPro" id="IPR003660">
    <property type="entry name" value="HAMP_dom"/>
</dbReference>
<evidence type="ECO:0000256" key="8">
    <source>
        <dbReference type="ARBA" id="ARBA00023136"/>
    </source>
</evidence>
<keyword evidence="7 14" id="KW-1133">Transmembrane helix</keyword>
<keyword evidence="5" id="KW-0997">Cell inner membrane</keyword>
<dbReference type="PROSITE" id="PS50111">
    <property type="entry name" value="CHEMOTAXIS_TRANSDUC_2"/>
    <property type="match status" value="1"/>
</dbReference>
<evidence type="ECO:0000256" key="13">
    <source>
        <dbReference type="SAM" id="MobiDB-lite"/>
    </source>
</evidence>
<dbReference type="PROSITE" id="PS50885">
    <property type="entry name" value="HAMP"/>
    <property type="match status" value="1"/>
</dbReference>
<dbReference type="CDD" id="cd11386">
    <property type="entry name" value="MCP_signal"/>
    <property type="match status" value="1"/>
</dbReference>
<dbReference type="PRINTS" id="PR00260">
    <property type="entry name" value="CHEMTRNSDUCR"/>
</dbReference>
<evidence type="ECO:0000259" key="16">
    <source>
        <dbReference type="PROSITE" id="PS50885"/>
    </source>
</evidence>
<evidence type="ECO:0000313" key="17">
    <source>
        <dbReference type="EMBL" id="QOL49478.1"/>
    </source>
</evidence>
<dbReference type="InterPro" id="IPR004090">
    <property type="entry name" value="Chemotax_Me-accpt_rcpt"/>
</dbReference>
<dbReference type="GO" id="GO:0006935">
    <property type="term" value="P:chemotaxis"/>
    <property type="evidence" value="ECO:0007669"/>
    <property type="project" value="UniProtKB-KW"/>
</dbReference>
<keyword evidence="12" id="KW-0175">Coiled coil</keyword>
<dbReference type="PANTHER" id="PTHR43531:SF14">
    <property type="entry name" value="METHYL-ACCEPTING CHEMOTAXIS PROTEIN I-RELATED"/>
    <property type="match status" value="1"/>
</dbReference>
<dbReference type="CDD" id="cd06225">
    <property type="entry name" value="HAMP"/>
    <property type="match status" value="1"/>
</dbReference>
<dbReference type="SMART" id="SM00304">
    <property type="entry name" value="HAMP"/>
    <property type="match status" value="1"/>
</dbReference>
<dbReference type="SMART" id="SM00283">
    <property type="entry name" value="MA"/>
    <property type="match status" value="1"/>
</dbReference>
<feature type="region of interest" description="Disordered" evidence="13">
    <location>
        <begin position="533"/>
        <end position="571"/>
    </location>
</feature>
<evidence type="ECO:0000256" key="10">
    <source>
        <dbReference type="ARBA" id="ARBA00029447"/>
    </source>
</evidence>
<dbReference type="GO" id="GO:0004888">
    <property type="term" value="F:transmembrane signaling receptor activity"/>
    <property type="evidence" value="ECO:0007669"/>
    <property type="project" value="InterPro"/>
</dbReference>
<keyword evidence="6 14" id="KW-0812">Transmembrane</keyword>
<feature type="domain" description="Methyl-accepting transducer" evidence="15">
    <location>
        <begin position="267"/>
        <end position="496"/>
    </location>
</feature>
<keyword evidence="18" id="KW-1185">Reference proteome</keyword>
<dbReference type="Pfam" id="PF00015">
    <property type="entry name" value="MCPsignal"/>
    <property type="match status" value="1"/>
</dbReference>
<dbReference type="FunFam" id="1.10.287.950:FF:000001">
    <property type="entry name" value="Methyl-accepting chemotaxis sensory transducer"/>
    <property type="match status" value="1"/>
</dbReference>
<feature type="transmembrane region" description="Helical" evidence="14">
    <location>
        <begin position="185"/>
        <end position="209"/>
    </location>
</feature>
<dbReference type="Proteomes" id="UP000593875">
    <property type="component" value="Chromosome"/>
</dbReference>
<feature type="domain" description="HAMP" evidence="16">
    <location>
        <begin position="210"/>
        <end position="262"/>
    </location>
</feature>
<dbReference type="EMBL" id="CP062941">
    <property type="protein sequence ID" value="QOL49478.1"/>
    <property type="molecule type" value="Genomic_DNA"/>
</dbReference>
<evidence type="ECO:0000256" key="14">
    <source>
        <dbReference type="SAM" id="Phobius"/>
    </source>
</evidence>
<dbReference type="Pfam" id="PF02203">
    <property type="entry name" value="TarH"/>
    <property type="match status" value="1"/>
</dbReference>
<keyword evidence="2" id="KW-1003">Cell membrane</keyword>
<dbReference type="Pfam" id="PF00672">
    <property type="entry name" value="HAMP"/>
    <property type="match status" value="1"/>
</dbReference>
<accession>A0A7L9U3A8</accession>
<dbReference type="KEGG" id="mlir:LPB04_21750"/>
<evidence type="ECO:0000313" key="18">
    <source>
        <dbReference type="Proteomes" id="UP000593875"/>
    </source>
</evidence>
<gene>
    <name evidence="17" type="ORF">LPB04_21750</name>
</gene>
<dbReference type="InterPro" id="IPR051310">
    <property type="entry name" value="MCP_chemotaxis"/>
</dbReference>
<dbReference type="InterPro" id="IPR003122">
    <property type="entry name" value="Tar_rcpt_lig-bd"/>
</dbReference>
<proteinExistence type="inferred from homology"/>
<evidence type="ECO:0000256" key="4">
    <source>
        <dbReference type="ARBA" id="ARBA00022500"/>
    </source>
</evidence>
<feature type="compositionally biased region" description="Low complexity" evidence="13">
    <location>
        <begin position="533"/>
        <end position="546"/>
    </location>
</feature>
<comment type="subcellular location">
    <subcellularLocation>
        <location evidence="1">Cell inner membrane</location>
        <topology evidence="1">Multi-pass membrane protein</topology>
    </subcellularLocation>
</comment>
<evidence type="ECO:0000256" key="5">
    <source>
        <dbReference type="ARBA" id="ARBA00022519"/>
    </source>
</evidence>
<dbReference type="GO" id="GO:0005886">
    <property type="term" value="C:plasma membrane"/>
    <property type="evidence" value="ECO:0007669"/>
    <property type="project" value="UniProtKB-SubCell"/>
</dbReference>
<evidence type="ECO:0000256" key="12">
    <source>
        <dbReference type="SAM" id="Coils"/>
    </source>
</evidence>
<dbReference type="AlphaFoldDB" id="A0A7L9U3A8"/>
<dbReference type="PANTHER" id="PTHR43531">
    <property type="entry name" value="PROTEIN ICFG"/>
    <property type="match status" value="1"/>
</dbReference>
<dbReference type="RefSeq" id="WP_193686517.1">
    <property type="nucleotide sequence ID" value="NZ_CP062941.1"/>
</dbReference>
<evidence type="ECO:0000256" key="7">
    <source>
        <dbReference type="ARBA" id="ARBA00022989"/>
    </source>
</evidence>
<evidence type="ECO:0000256" key="1">
    <source>
        <dbReference type="ARBA" id="ARBA00004429"/>
    </source>
</evidence>
<evidence type="ECO:0000256" key="2">
    <source>
        <dbReference type="ARBA" id="ARBA00022475"/>
    </source>
</evidence>
<feature type="transmembrane region" description="Helical" evidence="14">
    <location>
        <begin position="12"/>
        <end position="33"/>
    </location>
</feature>
<evidence type="ECO:0000256" key="11">
    <source>
        <dbReference type="PROSITE-ProRule" id="PRU00284"/>
    </source>
</evidence>
<evidence type="ECO:0000256" key="9">
    <source>
        <dbReference type="ARBA" id="ARBA00023224"/>
    </source>
</evidence>
<comment type="similarity">
    <text evidence="10">Belongs to the methyl-accepting chemotaxis (MCP) protein family.</text>
</comment>
<evidence type="ECO:0000259" key="15">
    <source>
        <dbReference type="PROSITE" id="PS50111"/>
    </source>
</evidence>
<name>A0A7L9U3A8_9BURK</name>
<dbReference type="SUPFAM" id="SSF58104">
    <property type="entry name" value="Methyl-accepting chemotaxis protein (MCP) signaling domain"/>
    <property type="match status" value="1"/>
</dbReference>
<evidence type="ECO:0000256" key="3">
    <source>
        <dbReference type="ARBA" id="ARBA00022481"/>
    </source>
</evidence>